<protein>
    <submittedName>
        <fullName evidence="5">3-oxoacyl-ACP synthase III</fullName>
    </submittedName>
</protein>
<dbReference type="Pfam" id="PF08541">
    <property type="entry name" value="ACP_syn_III_C"/>
    <property type="match status" value="1"/>
</dbReference>
<dbReference type="Pfam" id="PF08545">
    <property type="entry name" value="ACP_syn_III"/>
    <property type="match status" value="1"/>
</dbReference>
<dbReference type="EMBL" id="BAABKG010000004">
    <property type="protein sequence ID" value="GAA5152596.1"/>
    <property type="molecule type" value="Genomic_DNA"/>
</dbReference>
<evidence type="ECO:0000259" key="3">
    <source>
        <dbReference type="Pfam" id="PF08541"/>
    </source>
</evidence>
<feature type="domain" description="Beta-ketoacyl-[acyl-carrier-protein] synthase III N-terminal" evidence="4">
    <location>
        <begin position="123"/>
        <end position="212"/>
    </location>
</feature>
<dbReference type="InterPro" id="IPR016039">
    <property type="entry name" value="Thiolase-like"/>
</dbReference>
<evidence type="ECO:0000313" key="6">
    <source>
        <dbReference type="Proteomes" id="UP001500221"/>
    </source>
</evidence>
<dbReference type="PANTHER" id="PTHR34069:SF3">
    <property type="entry name" value="ACYL-COA:ACYL-COA ALKYLTRANSFERASE"/>
    <property type="match status" value="1"/>
</dbReference>
<sequence>MAGNSTHHFTNTAVLAVERCEATEVVPSRSFDRRLADTYRRARLRGGMLENLVGVRERRWWDEGTTFTDGAADAGRAALWASGVAAADIGLMINTSVSRHWLEPATSVVVHDAIGLSTSCQNFDITNACLGFLNGIEVAGAMIDAGLVDYALVVDGEDSRRLQETTLERLAGPTTTAAEVMAEFAALTLGSGAVAMVLGPADRHPEGHRVVAAASRAGTEHHALCVGDDDHMLTDLRGLLDAGLDLSQALWEDAAAEFDWGEGMARYFIHQVSQVHTDAICQRLEIDPALVPRTFPTFGNIGPASVVFTLAGEQASLERGDRILMMGIGSGLNACCLAIDW</sequence>
<gene>
    <name evidence="5" type="ORF">GCM10023340_33170</name>
</gene>
<reference evidence="6" key="1">
    <citation type="journal article" date="2019" name="Int. J. Syst. Evol. Microbiol.">
        <title>The Global Catalogue of Microorganisms (GCM) 10K type strain sequencing project: providing services to taxonomists for standard genome sequencing and annotation.</title>
        <authorList>
            <consortium name="The Broad Institute Genomics Platform"/>
            <consortium name="The Broad Institute Genome Sequencing Center for Infectious Disease"/>
            <person name="Wu L."/>
            <person name="Ma J."/>
        </authorList>
    </citation>
    <scope>NUCLEOTIDE SEQUENCE [LARGE SCALE GENOMIC DNA]</scope>
    <source>
        <strain evidence="6">JCM 18459</strain>
    </source>
</reference>
<dbReference type="PANTHER" id="PTHR34069">
    <property type="entry name" value="3-OXOACYL-[ACYL-CARRIER-PROTEIN] SYNTHASE 3"/>
    <property type="match status" value="1"/>
</dbReference>
<keyword evidence="2" id="KW-0012">Acyltransferase</keyword>
<dbReference type="InterPro" id="IPR013751">
    <property type="entry name" value="ACP_syn_III_N"/>
</dbReference>
<feature type="domain" description="Beta-ketoacyl-[acyl-carrier-protein] synthase III C-terminal" evidence="3">
    <location>
        <begin position="265"/>
        <end position="341"/>
    </location>
</feature>
<accession>A0ABP9PUU8</accession>
<dbReference type="Gene3D" id="3.40.47.10">
    <property type="match status" value="2"/>
</dbReference>
<dbReference type="NCBIfam" id="NF006720">
    <property type="entry name" value="PRK09258.1"/>
    <property type="match status" value="1"/>
</dbReference>
<evidence type="ECO:0000259" key="4">
    <source>
        <dbReference type="Pfam" id="PF08545"/>
    </source>
</evidence>
<organism evidence="5 6">
    <name type="scientific">Nocardioides marinquilinus</name>
    <dbReference type="NCBI Taxonomy" id="1210400"/>
    <lineage>
        <taxon>Bacteria</taxon>
        <taxon>Bacillati</taxon>
        <taxon>Actinomycetota</taxon>
        <taxon>Actinomycetes</taxon>
        <taxon>Propionibacteriales</taxon>
        <taxon>Nocardioidaceae</taxon>
        <taxon>Nocardioides</taxon>
    </lineage>
</organism>
<dbReference type="InterPro" id="IPR013747">
    <property type="entry name" value="ACP_syn_III_C"/>
</dbReference>
<evidence type="ECO:0000256" key="2">
    <source>
        <dbReference type="ARBA" id="ARBA00023315"/>
    </source>
</evidence>
<dbReference type="RefSeq" id="WP_345461043.1">
    <property type="nucleotide sequence ID" value="NZ_BAABKG010000004.1"/>
</dbReference>
<keyword evidence="6" id="KW-1185">Reference proteome</keyword>
<comment type="caution">
    <text evidence="5">The sequence shown here is derived from an EMBL/GenBank/DDBJ whole genome shotgun (WGS) entry which is preliminary data.</text>
</comment>
<evidence type="ECO:0000256" key="1">
    <source>
        <dbReference type="ARBA" id="ARBA00022679"/>
    </source>
</evidence>
<proteinExistence type="predicted"/>
<dbReference type="Proteomes" id="UP001500221">
    <property type="component" value="Unassembled WGS sequence"/>
</dbReference>
<evidence type="ECO:0000313" key="5">
    <source>
        <dbReference type="EMBL" id="GAA5152596.1"/>
    </source>
</evidence>
<name>A0ABP9PUU8_9ACTN</name>
<keyword evidence="1" id="KW-0808">Transferase</keyword>
<dbReference type="SUPFAM" id="SSF53901">
    <property type="entry name" value="Thiolase-like"/>
    <property type="match status" value="1"/>
</dbReference>